<keyword evidence="1" id="KW-0812">Transmembrane</keyword>
<evidence type="ECO:0000313" key="2">
    <source>
        <dbReference type="EMBL" id="GEK28128.1"/>
    </source>
</evidence>
<name>A0A510VMG4_9LACO</name>
<evidence type="ECO:0000256" key="1">
    <source>
        <dbReference type="SAM" id="Phobius"/>
    </source>
</evidence>
<dbReference type="AlphaFoldDB" id="A0A510VMG4"/>
<gene>
    <name evidence="2" type="ORF">LSI01_04390</name>
</gene>
<keyword evidence="1" id="KW-1133">Transmembrane helix</keyword>
<protein>
    <submittedName>
        <fullName evidence="2">Uncharacterized protein</fullName>
    </submittedName>
</protein>
<organism evidence="2 3">
    <name type="scientific">Furfurilactobacillus siliginis</name>
    <dbReference type="NCBI Taxonomy" id="348151"/>
    <lineage>
        <taxon>Bacteria</taxon>
        <taxon>Bacillati</taxon>
        <taxon>Bacillota</taxon>
        <taxon>Bacilli</taxon>
        <taxon>Lactobacillales</taxon>
        <taxon>Lactobacillaceae</taxon>
        <taxon>Furfurilactobacillus</taxon>
    </lineage>
</organism>
<sequence>MKYLNKILFISIKRLIAYYLTLFLAGAIASIILFKFVKTPSPFSSWSWSVTWTCIGSIGTVGVLFF</sequence>
<accession>A0A510VMG4</accession>
<keyword evidence="1" id="KW-0472">Membrane</keyword>
<dbReference type="Proteomes" id="UP000321429">
    <property type="component" value="Unassembled WGS sequence"/>
</dbReference>
<feature type="transmembrane region" description="Helical" evidence="1">
    <location>
        <begin position="16"/>
        <end position="34"/>
    </location>
</feature>
<dbReference type="EMBL" id="BJUD01000004">
    <property type="protein sequence ID" value="GEK28128.1"/>
    <property type="molecule type" value="Genomic_DNA"/>
</dbReference>
<proteinExistence type="predicted"/>
<reference evidence="2 3" key="1">
    <citation type="submission" date="2019-07" db="EMBL/GenBank/DDBJ databases">
        <title>Whole genome shotgun sequence of Lactobacillus siliginis NBRC 101315.</title>
        <authorList>
            <person name="Hosoyama A."/>
            <person name="Uohara A."/>
            <person name="Ohji S."/>
            <person name="Ichikawa N."/>
        </authorList>
    </citation>
    <scope>NUCLEOTIDE SEQUENCE [LARGE SCALE GENOMIC DNA]</scope>
    <source>
        <strain evidence="2 3">NBRC 101315</strain>
    </source>
</reference>
<comment type="caution">
    <text evidence="2">The sequence shown here is derived from an EMBL/GenBank/DDBJ whole genome shotgun (WGS) entry which is preliminary data.</text>
</comment>
<evidence type="ECO:0000313" key="3">
    <source>
        <dbReference type="Proteomes" id="UP000321429"/>
    </source>
</evidence>
<feature type="transmembrane region" description="Helical" evidence="1">
    <location>
        <begin position="46"/>
        <end position="65"/>
    </location>
</feature>